<organism evidence="2 3">
    <name type="scientific">Amborella trichopoda</name>
    <dbReference type="NCBI Taxonomy" id="13333"/>
    <lineage>
        <taxon>Eukaryota</taxon>
        <taxon>Viridiplantae</taxon>
        <taxon>Streptophyta</taxon>
        <taxon>Embryophyta</taxon>
        <taxon>Tracheophyta</taxon>
        <taxon>Spermatophyta</taxon>
        <taxon>Magnoliopsida</taxon>
        <taxon>Amborellales</taxon>
        <taxon>Amborellaceae</taxon>
        <taxon>Amborella</taxon>
    </lineage>
</organism>
<sequence>MRAQVALVLSIKPLTIVLTYPEKNEGRRSSGSAMDNPTQEGMPSSSYASSTTKTRGDNPCVVLTGVRARATGREPFGPFLSRSQFSPLGTKGLQSAPTVVRPYNSNIGSHPKYSDNRLANSLPCVTNPTGSHPKYFDYQPMVSIPCVTNPTRFASQYSDNRLTISLPCVTNPIGSHPKYSDYRLEVSLPSLTNPTGSHSKYSDNRSTVSLPYVTNPTSSHPKYSDYRSAISLPCVTNPTGSYPKYTNNQPAFSLPCVTNPTAHVLSTPTIDR</sequence>
<dbReference type="AlphaFoldDB" id="W1NPD9"/>
<evidence type="ECO:0000313" key="2">
    <source>
        <dbReference type="EMBL" id="ERM98521.1"/>
    </source>
</evidence>
<name>W1NPD9_AMBTC</name>
<evidence type="ECO:0000313" key="3">
    <source>
        <dbReference type="Proteomes" id="UP000017836"/>
    </source>
</evidence>
<dbReference type="EMBL" id="KI395324">
    <property type="protein sequence ID" value="ERM98521.1"/>
    <property type="molecule type" value="Genomic_DNA"/>
</dbReference>
<gene>
    <name evidence="2" type="ORF">AMTR_s00113p00038590</name>
</gene>
<protein>
    <submittedName>
        <fullName evidence="2">Uncharacterized protein</fullName>
    </submittedName>
</protein>
<proteinExistence type="predicted"/>
<dbReference type="eggNOG" id="ENOG502SF61">
    <property type="taxonomic scope" value="Eukaryota"/>
</dbReference>
<evidence type="ECO:0000256" key="1">
    <source>
        <dbReference type="SAM" id="MobiDB-lite"/>
    </source>
</evidence>
<dbReference type="Proteomes" id="UP000017836">
    <property type="component" value="Unassembled WGS sequence"/>
</dbReference>
<dbReference type="HOGENOM" id="CLU_1059980_0_0_1"/>
<feature type="compositionally biased region" description="Polar residues" evidence="1">
    <location>
        <begin position="29"/>
        <end position="53"/>
    </location>
</feature>
<keyword evidence="3" id="KW-1185">Reference proteome</keyword>
<dbReference type="Gramene" id="ERM98521">
    <property type="protein sequence ID" value="ERM98521"/>
    <property type="gene ID" value="AMTR_s00113p00038590"/>
</dbReference>
<reference evidence="3" key="1">
    <citation type="journal article" date="2013" name="Science">
        <title>The Amborella genome and the evolution of flowering plants.</title>
        <authorList>
            <consortium name="Amborella Genome Project"/>
        </authorList>
    </citation>
    <scope>NUCLEOTIDE SEQUENCE [LARGE SCALE GENOMIC DNA]</scope>
</reference>
<feature type="region of interest" description="Disordered" evidence="1">
    <location>
        <begin position="24"/>
        <end position="59"/>
    </location>
</feature>
<accession>W1NPD9</accession>